<dbReference type="AlphaFoldDB" id="A0A1X1YYL2"/>
<accession>A0A1X1YYL2</accession>
<name>A0A1X1YYL2_9MYCO</name>
<gene>
    <name evidence="2" type="ORF">AWC17_15545</name>
</gene>
<evidence type="ECO:0000256" key="1">
    <source>
        <dbReference type="SAM" id="MobiDB-lite"/>
    </source>
</evidence>
<dbReference type="EMBL" id="LQPH01000164">
    <property type="protein sequence ID" value="ORW16143.1"/>
    <property type="molecule type" value="Genomic_DNA"/>
</dbReference>
<proteinExistence type="predicted"/>
<feature type="region of interest" description="Disordered" evidence="1">
    <location>
        <begin position="58"/>
        <end position="78"/>
    </location>
</feature>
<comment type="caution">
    <text evidence="2">The sequence shown here is derived from an EMBL/GenBank/DDBJ whole genome shotgun (WGS) entry which is preliminary data.</text>
</comment>
<evidence type="ECO:0000313" key="3">
    <source>
        <dbReference type="Proteomes" id="UP000193781"/>
    </source>
</evidence>
<dbReference type="Proteomes" id="UP000193781">
    <property type="component" value="Unassembled WGS sequence"/>
</dbReference>
<organism evidence="2 3">
    <name type="scientific">Mycobacterium nebraskense</name>
    <dbReference type="NCBI Taxonomy" id="244292"/>
    <lineage>
        <taxon>Bacteria</taxon>
        <taxon>Bacillati</taxon>
        <taxon>Actinomycetota</taxon>
        <taxon>Actinomycetes</taxon>
        <taxon>Mycobacteriales</taxon>
        <taxon>Mycobacteriaceae</taxon>
        <taxon>Mycobacterium</taxon>
    </lineage>
</organism>
<keyword evidence="3" id="KW-1185">Reference proteome</keyword>
<protein>
    <submittedName>
        <fullName evidence="2">Uncharacterized protein</fullName>
    </submittedName>
</protein>
<evidence type="ECO:0000313" key="2">
    <source>
        <dbReference type="EMBL" id="ORW16143.1"/>
    </source>
</evidence>
<sequence length="78" mass="8330">MLGGVGAIIITVGVIHSRLNKEINVDIEHTLHGIYATGWRQNQVGRLRAMMAAVPPPGERLKATIGDGQAQPHASPLK</sequence>
<reference evidence="2 3" key="1">
    <citation type="submission" date="2016-01" db="EMBL/GenBank/DDBJ databases">
        <title>The new phylogeny of the genus Mycobacterium.</title>
        <authorList>
            <person name="Tarcisio F."/>
            <person name="Conor M."/>
            <person name="Antonella G."/>
            <person name="Elisabetta G."/>
            <person name="Giulia F.S."/>
            <person name="Sara T."/>
            <person name="Anna F."/>
            <person name="Clotilde B."/>
            <person name="Roberto B."/>
            <person name="Veronica D.S."/>
            <person name="Fabio R."/>
            <person name="Monica P."/>
            <person name="Olivier J."/>
            <person name="Enrico T."/>
            <person name="Nicola S."/>
        </authorList>
    </citation>
    <scope>NUCLEOTIDE SEQUENCE [LARGE SCALE GENOMIC DNA]</scope>
    <source>
        <strain evidence="2 3">DSM 44803</strain>
    </source>
</reference>